<organism evidence="1 2">
    <name type="scientific">Cichlidogyrus casuarinus</name>
    <dbReference type="NCBI Taxonomy" id="1844966"/>
    <lineage>
        <taxon>Eukaryota</taxon>
        <taxon>Metazoa</taxon>
        <taxon>Spiralia</taxon>
        <taxon>Lophotrochozoa</taxon>
        <taxon>Platyhelminthes</taxon>
        <taxon>Monogenea</taxon>
        <taxon>Monopisthocotylea</taxon>
        <taxon>Dactylogyridea</taxon>
        <taxon>Ancyrocephalidae</taxon>
        <taxon>Cichlidogyrus</taxon>
    </lineage>
</organism>
<reference evidence="1 2" key="1">
    <citation type="submission" date="2024-11" db="EMBL/GenBank/DDBJ databases">
        <title>Adaptive evolution of stress response genes in parasites aligns with host niche diversity.</title>
        <authorList>
            <person name="Hahn C."/>
            <person name="Resl P."/>
        </authorList>
    </citation>
    <scope>NUCLEOTIDE SEQUENCE [LARGE SCALE GENOMIC DNA]</scope>
    <source>
        <strain evidence="1">EGGRZ-B1_66</strain>
        <tissue evidence="1">Body</tissue>
    </source>
</reference>
<name>A0ABD2QA23_9PLAT</name>
<dbReference type="AlphaFoldDB" id="A0ABD2QA23"/>
<gene>
    <name evidence="1" type="ORF">Ciccas_005104</name>
</gene>
<proteinExistence type="predicted"/>
<evidence type="ECO:0000313" key="2">
    <source>
        <dbReference type="Proteomes" id="UP001626550"/>
    </source>
</evidence>
<keyword evidence="2" id="KW-1185">Reference proteome</keyword>
<comment type="caution">
    <text evidence="1">The sequence shown here is derived from an EMBL/GenBank/DDBJ whole genome shotgun (WGS) entry which is preliminary data.</text>
</comment>
<sequence length="358" mass="40359">MPRSTPWEKSQIAAGSVPQSAVCKALFAEIGDFCNGEDIICRANNATCMRQKPYGQVAVCACNADHIPVYQEYLGYHECVPRLKTNNFVCNHCANTGGECYDKHGDGNQVGCLCPPSRTAPRIDRDKSHHLDYQESCSEHLIKVNCSKDVINICYKPERILGMDLLENNAIAFISGQAGGGSFKYAANTSQCQLRVTNVADSGLEFCIQLYVKRNDQLPCGFLRVAYTTLTHYEGYLEIWRDPTMWQPNKDLLFGIDCKMKPTETVNEGHVFNRRIDNWMPKNEANQALSHRFVDVDFHFINSYGLPINQAKFSEAVGLEARLSDSRGKNKKKDKESLECSYSLSCRAYASLNRKLYR</sequence>
<dbReference type="Proteomes" id="UP001626550">
    <property type="component" value="Unassembled WGS sequence"/>
</dbReference>
<accession>A0ABD2QA23</accession>
<dbReference type="EMBL" id="JBJKFK010000573">
    <property type="protein sequence ID" value="KAL3316258.1"/>
    <property type="molecule type" value="Genomic_DNA"/>
</dbReference>
<protein>
    <submittedName>
        <fullName evidence="1">Uncharacterized protein</fullName>
    </submittedName>
</protein>
<evidence type="ECO:0000313" key="1">
    <source>
        <dbReference type="EMBL" id="KAL3316258.1"/>
    </source>
</evidence>